<proteinExistence type="predicted"/>
<dbReference type="RefSeq" id="WP_210038049.1">
    <property type="nucleotide sequence ID" value="NZ_JBHLVU010000022.1"/>
</dbReference>
<dbReference type="Gene3D" id="2.40.50.1020">
    <property type="entry name" value="LytTr DNA-binding domain"/>
    <property type="match status" value="1"/>
</dbReference>
<dbReference type="Proteomes" id="UP001519887">
    <property type="component" value="Unassembled WGS sequence"/>
</dbReference>
<dbReference type="EMBL" id="JAHZIK010000171">
    <property type="protein sequence ID" value="MBW7454229.1"/>
    <property type="molecule type" value="Genomic_DNA"/>
</dbReference>
<keyword evidence="1" id="KW-0238">DNA-binding</keyword>
<sequence length="115" mass="13024">MMNVALSERNVYENFEVETDILYFNVGRLGLVSFHGRNYNIKKSMSADQLNAYIADGRFVKVNANCYVNSGKIMSLTDGIIQFQGCGSDDKQVPVSKWRQHQIKNLLAARKPMAM</sequence>
<reference evidence="1 2" key="1">
    <citation type="submission" date="2021-07" db="EMBL/GenBank/DDBJ databases">
        <title>Paenibacillus radiodurans sp. nov., isolated from the southeastern edge of Tengger Desert.</title>
        <authorList>
            <person name="Zhang G."/>
        </authorList>
    </citation>
    <scope>NUCLEOTIDE SEQUENCE [LARGE SCALE GENOMIC DNA]</scope>
    <source>
        <strain evidence="1 2">CCM 7311</strain>
    </source>
</reference>
<keyword evidence="2" id="KW-1185">Reference proteome</keyword>
<dbReference type="GO" id="GO:0003677">
    <property type="term" value="F:DNA binding"/>
    <property type="evidence" value="ECO:0007669"/>
    <property type="project" value="UniProtKB-KW"/>
</dbReference>
<organism evidence="1 2">
    <name type="scientific">Paenibacillus sepulcri</name>
    <dbReference type="NCBI Taxonomy" id="359917"/>
    <lineage>
        <taxon>Bacteria</taxon>
        <taxon>Bacillati</taxon>
        <taxon>Bacillota</taxon>
        <taxon>Bacilli</taxon>
        <taxon>Bacillales</taxon>
        <taxon>Paenibacillaceae</taxon>
        <taxon>Paenibacillus</taxon>
    </lineage>
</organism>
<evidence type="ECO:0000313" key="2">
    <source>
        <dbReference type="Proteomes" id="UP001519887"/>
    </source>
</evidence>
<accession>A0ABS7BZZ3</accession>
<gene>
    <name evidence="1" type="ORF">K0U00_09325</name>
</gene>
<comment type="caution">
    <text evidence="1">The sequence shown here is derived from an EMBL/GenBank/DDBJ whole genome shotgun (WGS) entry which is preliminary data.</text>
</comment>
<name>A0ABS7BZZ3_9BACL</name>
<protein>
    <submittedName>
        <fullName evidence="1">LytTR family transcriptional regulator DNA-binding domain-containing protein</fullName>
    </submittedName>
</protein>
<evidence type="ECO:0000313" key="1">
    <source>
        <dbReference type="EMBL" id="MBW7454229.1"/>
    </source>
</evidence>